<dbReference type="EMBL" id="CAWUHB010000040">
    <property type="protein sequence ID" value="CAK7227579.1"/>
    <property type="molecule type" value="Genomic_DNA"/>
</dbReference>
<keyword evidence="4" id="KW-1185">Reference proteome</keyword>
<dbReference type="Pfam" id="PF00004">
    <property type="entry name" value="AAA"/>
    <property type="match status" value="1"/>
</dbReference>
<dbReference type="SUPFAM" id="SSF52540">
    <property type="entry name" value="P-loop containing nucleoside triphosphate hydrolases"/>
    <property type="match status" value="1"/>
</dbReference>
<evidence type="ECO:0000259" key="2">
    <source>
        <dbReference type="SMART" id="SM00382"/>
    </source>
</evidence>
<protein>
    <recommendedName>
        <fullName evidence="2">AAA+ ATPase domain-containing protein</fullName>
    </recommendedName>
</protein>
<dbReference type="PANTHER" id="PTHR46411:SF2">
    <property type="entry name" value="AAA+ ATPASE DOMAIN-CONTAINING PROTEIN"/>
    <property type="match status" value="1"/>
</dbReference>
<dbReference type="InterPro" id="IPR027417">
    <property type="entry name" value="P-loop_NTPase"/>
</dbReference>
<dbReference type="InterPro" id="IPR054289">
    <property type="entry name" value="DUF7025"/>
</dbReference>
<dbReference type="Proteomes" id="UP001642405">
    <property type="component" value="Unassembled WGS sequence"/>
</dbReference>
<name>A0ABP0C8I8_9PEZI</name>
<feature type="domain" description="AAA+ ATPase" evidence="2">
    <location>
        <begin position="615"/>
        <end position="744"/>
    </location>
</feature>
<dbReference type="InterPro" id="IPR056599">
    <property type="entry name" value="AAA_lid_fung"/>
</dbReference>
<proteinExistence type="predicted"/>
<evidence type="ECO:0000256" key="1">
    <source>
        <dbReference type="SAM" id="MobiDB-lite"/>
    </source>
</evidence>
<accession>A0ABP0C8I8</accession>
<dbReference type="Pfam" id="PF23232">
    <property type="entry name" value="AAA_lid_13"/>
    <property type="match status" value="1"/>
</dbReference>
<sequence>MATVPRIVHSWTDDSVSETSEAPHVAEKFGLEESPDVLYSVNYVDQSQRLLFIHGSNEEIDVQSAGPSADKSMPETNGEPVIEIRRTAVCASKQPKFLLDACRNIYRGTLGPDATDEEKEEAALKDAEMKAARTKYNVQDAGRARMIIHSQYLQDAIGAVDESTRILELTEPYAGLYHLQDELAHYRDNQPACHDEAQRTTTAKHIDVLLNYLQDKLGEKCRTEMRRYQKDPPMATYACAWMLYKPHEVAYAKRPSRYSDGPPQWRAYVIRSVDVQDEDGGYGKLRVQCWHLAHINGQLQRESTVFTMREFTGEQPIEYMQLIPERFFPQDLAAQGGLSMSDWQIKLGRQFWELMQGPAYKEYIVPAENEEVDDGSNDDDDSFSSLEDDSDSNSDSDSGNGKFVPPKTKKRTRAITGGNGEQVERVVVDIVGHGKYCRRPPPGHMQPYGPGGNIGYPGAPHMGGMVPGPPRPPVVTENSAVKKFAPHCECDVCWDDPNPAPKTPGRFAEFAPSYLASRRKPKSDLFFKVCDVEVPAFLLSDRQWIFVHLAHLRPVQADREAFESLVLDPEVKTTVRALVGKFAHDTKPKKKANGANEPTGRVSPWPRDIVKNKGEGRIFLLHGSPGVGKTCTAECIAELAQRPLLALTSGDISTELSADAVERNLDMYLRLGERYGALVLLDEADIFLEARKASDLHRNGLVSVFLRALEYFRGVLFLTTNRVEAFDDAFTSRIHVALHYRPLTADGRRRVWIQHFARIERDSGGRIFVLRSAREYAYDSVEVHALELNGREIRNALQTAVALAEAEAVDLLGEEAVTVAAVKDKTDKNGKTLDSASFENSGEPKVTVTEKHLRAVIKMSAGFKKYTIEARAGIHG</sequence>
<dbReference type="Pfam" id="PF22942">
    <property type="entry name" value="DUF7025"/>
    <property type="match status" value="1"/>
</dbReference>
<dbReference type="InterPro" id="IPR003593">
    <property type="entry name" value="AAA+_ATPase"/>
</dbReference>
<evidence type="ECO:0000313" key="3">
    <source>
        <dbReference type="EMBL" id="CAK7227579.1"/>
    </source>
</evidence>
<feature type="compositionally biased region" description="Acidic residues" evidence="1">
    <location>
        <begin position="371"/>
        <end position="394"/>
    </location>
</feature>
<reference evidence="3 4" key="1">
    <citation type="submission" date="2024-01" db="EMBL/GenBank/DDBJ databases">
        <authorList>
            <person name="Allen C."/>
            <person name="Tagirdzhanova G."/>
        </authorList>
    </citation>
    <scope>NUCLEOTIDE SEQUENCE [LARGE SCALE GENOMIC DNA]</scope>
</reference>
<gene>
    <name evidence="3" type="ORF">SCUCBS95973_006589</name>
</gene>
<dbReference type="PANTHER" id="PTHR46411">
    <property type="entry name" value="FAMILY ATPASE, PUTATIVE-RELATED"/>
    <property type="match status" value="1"/>
</dbReference>
<dbReference type="Gene3D" id="3.40.50.300">
    <property type="entry name" value="P-loop containing nucleotide triphosphate hydrolases"/>
    <property type="match status" value="1"/>
</dbReference>
<feature type="region of interest" description="Disordered" evidence="1">
    <location>
        <begin position="586"/>
        <end position="606"/>
    </location>
</feature>
<dbReference type="CDD" id="cd19481">
    <property type="entry name" value="RecA-like_protease"/>
    <property type="match status" value="1"/>
</dbReference>
<dbReference type="InterPro" id="IPR003959">
    <property type="entry name" value="ATPase_AAA_core"/>
</dbReference>
<organism evidence="3 4">
    <name type="scientific">Sporothrix curviconia</name>
    <dbReference type="NCBI Taxonomy" id="1260050"/>
    <lineage>
        <taxon>Eukaryota</taxon>
        <taxon>Fungi</taxon>
        <taxon>Dikarya</taxon>
        <taxon>Ascomycota</taxon>
        <taxon>Pezizomycotina</taxon>
        <taxon>Sordariomycetes</taxon>
        <taxon>Sordariomycetidae</taxon>
        <taxon>Ophiostomatales</taxon>
        <taxon>Ophiostomataceae</taxon>
        <taxon>Sporothrix</taxon>
    </lineage>
</organism>
<evidence type="ECO:0000313" key="4">
    <source>
        <dbReference type="Proteomes" id="UP001642405"/>
    </source>
</evidence>
<dbReference type="SMART" id="SM00382">
    <property type="entry name" value="AAA"/>
    <property type="match status" value="1"/>
</dbReference>
<feature type="region of interest" description="Disordered" evidence="1">
    <location>
        <begin position="371"/>
        <end position="418"/>
    </location>
</feature>
<comment type="caution">
    <text evidence="3">The sequence shown here is derived from an EMBL/GenBank/DDBJ whole genome shotgun (WGS) entry which is preliminary data.</text>
</comment>